<dbReference type="PANTHER" id="PTHR45774">
    <property type="entry name" value="BTB/POZ DOMAIN-CONTAINING"/>
    <property type="match status" value="1"/>
</dbReference>
<dbReference type="InterPro" id="IPR000210">
    <property type="entry name" value="BTB/POZ_dom"/>
</dbReference>
<evidence type="ECO:0000313" key="2">
    <source>
        <dbReference type="EMBL" id="CAH1104825.1"/>
    </source>
</evidence>
<dbReference type="CDD" id="cd18186">
    <property type="entry name" value="BTB_POZ_ZBTB_KLHL-like"/>
    <property type="match status" value="1"/>
</dbReference>
<keyword evidence="3" id="KW-1185">Reference proteome</keyword>
<dbReference type="OrthoDB" id="624345at2759"/>
<dbReference type="Pfam" id="PF00651">
    <property type="entry name" value="BTB"/>
    <property type="match status" value="1"/>
</dbReference>
<dbReference type="AlphaFoldDB" id="A0A9P0GCI4"/>
<accession>A0A9P0GCI4</accession>
<dbReference type="SUPFAM" id="SSF54695">
    <property type="entry name" value="POZ domain"/>
    <property type="match status" value="1"/>
</dbReference>
<dbReference type="PANTHER" id="PTHR45774:SF4">
    <property type="entry name" value="AXUNDEAD, ISOFORM F"/>
    <property type="match status" value="1"/>
</dbReference>
<proteinExistence type="predicted"/>
<dbReference type="GO" id="GO:0022008">
    <property type="term" value="P:neurogenesis"/>
    <property type="evidence" value="ECO:0007669"/>
    <property type="project" value="TreeGrafter"/>
</dbReference>
<name>A0A9P0GCI4_9CUCU</name>
<dbReference type="EMBL" id="OV651830">
    <property type="protein sequence ID" value="CAH1104825.1"/>
    <property type="molecule type" value="Genomic_DNA"/>
</dbReference>
<organism evidence="2 3">
    <name type="scientific">Psylliodes chrysocephalus</name>
    <dbReference type="NCBI Taxonomy" id="3402493"/>
    <lineage>
        <taxon>Eukaryota</taxon>
        <taxon>Metazoa</taxon>
        <taxon>Ecdysozoa</taxon>
        <taxon>Arthropoda</taxon>
        <taxon>Hexapoda</taxon>
        <taxon>Insecta</taxon>
        <taxon>Pterygota</taxon>
        <taxon>Neoptera</taxon>
        <taxon>Endopterygota</taxon>
        <taxon>Coleoptera</taxon>
        <taxon>Polyphaga</taxon>
        <taxon>Cucujiformia</taxon>
        <taxon>Chrysomeloidea</taxon>
        <taxon>Chrysomelidae</taxon>
        <taxon>Galerucinae</taxon>
        <taxon>Alticini</taxon>
        <taxon>Psylliodes</taxon>
    </lineage>
</organism>
<dbReference type="SMART" id="SM00225">
    <property type="entry name" value="BTB"/>
    <property type="match status" value="1"/>
</dbReference>
<reference evidence="2" key="1">
    <citation type="submission" date="2022-01" db="EMBL/GenBank/DDBJ databases">
        <authorList>
            <person name="King R."/>
        </authorList>
    </citation>
    <scope>NUCLEOTIDE SEQUENCE</scope>
</reference>
<dbReference type="InterPro" id="IPR011333">
    <property type="entry name" value="SKP1/BTB/POZ_sf"/>
</dbReference>
<dbReference type="PROSITE" id="PS50097">
    <property type="entry name" value="BTB"/>
    <property type="match status" value="1"/>
</dbReference>
<evidence type="ECO:0000259" key="1">
    <source>
        <dbReference type="PROSITE" id="PS50097"/>
    </source>
</evidence>
<dbReference type="Gene3D" id="3.30.710.10">
    <property type="entry name" value="Potassium Channel Kv1.1, Chain A"/>
    <property type="match status" value="1"/>
</dbReference>
<gene>
    <name evidence="2" type="ORF">PSYICH_LOCUS5708</name>
</gene>
<dbReference type="Proteomes" id="UP001153636">
    <property type="component" value="Chromosome 18"/>
</dbReference>
<feature type="domain" description="BTB" evidence="1">
    <location>
        <begin position="31"/>
        <end position="95"/>
    </location>
</feature>
<protein>
    <recommendedName>
        <fullName evidence="1">BTB domain-containing protein</fullName>
    </recommendedName>
</protein>
<dbReference type="GO" id="GO:0005829">
    <property type="term" value="C:cytosol"/>
    <property type="evidence" value="ECO:0007669"/>
    <property type="project" value="TreeGrafter"/>
</dbReference>
<evidence type="ECO:0000313" key="3">
    <source>
        <dbReference type="Proteomes" id="UP001153636"/>
    </source>
</evidence>
<sequence length="428" mass="50057">MDKESIFIQRLITPVSKKDRLVSFFKNQQFVDCTFKLDGSEVKAHKLILACSSPVFERMLYGDMAQDTIEICDINVQEFNQVLEHIYTENIDIYSMLNAWNLFYIANKYLLDELIHECLTYIRNNLTMSSVVLSYEYAEMYDLLDIKQKCFDDMVNYINGVFYCDYHIKPSTVIAILDKVSSLSFDLLVKIIKWGVIECENRQKQVLPSNVVELLREEKILKYFKRDCLDFGNFQQVDEHLVKDTLVLLSDLLEWSKEPFDLSVPPIITPKYCRMRKEFKIALRIDLLQNEEFASGFSVDRKMIIFGISINTPMEPPCISKKLFYEGAISVRICQCDTQKDVVEPMKFNKLIPYNFSDIYLNFYNLAVLEPNVLYNFRISFNNPNFKGTTPLHCYYMSNKLLSENKDSAITFYEINGTIIKGVSFYPD</sequence>